<proteinExistence type="inferred from homology"/>
<keyword evidence="3" id="KW-1185">Reference proteome</keyword>
<sequence>MMYGFDMERALRAMRAELTDHGVQELRTPEEVDAVLSKKEGTALVVVNSVCGCAAGAARPGVVEALKTSPTLPDHITTVFAGQDKDATARAREYFKGFAPSSPSVWLLKDGDVVFKLERHQIEHRSAADIAADIRNALQKHCAQTSAAAV</sequence>
<evidence type="ECO:0000313" key="2">
    <source>
        <dbReference type="EMBL" id="QUW03087.1"/>
    </source>
</evidence>
<dbReference type="NCBIfam" id="TIGR04191">
    <property type="entry name" value="YphP_YqiW"/>
    <property type="match status" value="1"/>
</dbReference>
<protein>
    <submittedName>
        <fullName evidence="2">BrxA/BrxB family bacilliredoxin</fullName>
    </submittedName>
</protein>
<name>A0ABX8B805_9BACT</name>
<gene>
    <name evidence="2" type="ORF">J8C06_01180</name>
</gene>
<dbReference type="PANTHER" id="PTHR40052:SF2">
    <property type="entry name" value="BACILLIREDOXIN BRXA"/>
    <property type="match status" value="1"/>
</dbReference>
<dbReference type="EMBL" id="CP072648">
    <property type="protein sequence ID" value="QUW03087.1"/>
    <property type="molecule type" value="Genomic_DNA"/>
</dbReference>
<dbReference type="Gene3D" id="3.40.30.10">
    <property type="entry name" value="Glutaredoxin"/>
    <property type="match status" value="1"/>
</dbReference>
<organism evidence="2 3">
    <name type="scientific">Chloracidobacterium validum</name>
    <dbReference type="NCBI Taxonomy" id="2821543"/>
    <lineage>
        <taxon>Bacteria</taxon>
        <taxon>Pseudomonadati</taxon>
        <taxon>Acidobacteriota</taxon>
        <taxon>Terriglobia</taxon>
        <taxon>Terriglobales</taxon>
        <taxon>Acidobacteriaceae</taxon>
        <taxon>Chloracidobacterium</taxon>
    </lineage>
</organism>
<comment type="similarity">
    <text evidence="1">Belongs to the bacilliredoxin family.</text>
</comment>
<dbReference type="RefSeq" id="WP_211428978.1">
    <property type="nucleotide sequence ID" value="NZ_CP072648.1"/>
</dbReference>
<dbReference type="Pfam" id="PF06491">
    <property type="entry name" value="Disulph_isomer"/>
    <property type="match status" value="1"/>
</dbReference>
<accession>A0ABX8B805</accession>
<reference evidence="2 3" key="1">
    <citation type="submission" date="2021-03" db="EMBL/GenBank/DDBJ databases">
        <title>Genomic and phenotypic characterization of Chloracidobacterium isolates provides evidence for multiple species.</title>
        <authorList>
            <person name="Saini M.K."/>
            <person name="Costas A.M.G."/>
            <person name="Tank M."/>
            <person name="Bryant D.A."/>
        </authorList>
    </citation>
    <scope>NUCLEOTIDE SEQUENCE [LARGE SCALE GENOMIC DNA]</scope>
    <source>
        <strain evidence="2 3">BV2-C</strain>
    </source>
</reference>
<dbReference type="InterPro" id="IPR009474">
    <property type="entry name" value="BrxB/BrxA"/>
</dbReference>
<dbReference type="Proteomes" id="UP000676506">
    <property type="component" value="Chromosome 1"/>
</dbReference>
<dbReference type="PANTHER" id="PTHR40052">
    <property type="entry name" value="UPF0403 PROTEIN YQIW-RELATED"/>
    <property type="match status" value="1"/>
</dbReference>
<evidence type="ECO:0000256" key="1">
    <source>
        <dbReference type="ARBA" id="ARBA00038305"/>
    </source>
</evidence>
<evidence type="ECO:0000313" key="3">
    <source>
        <dbReference type="Proteomes" id="UP000676506"/>
    </source>
</evidence>